<dbReference type="Gene3D" id="3.40.50.1100">
    <property type="match status" value="2"/>
</dbReference>
<dbReference type="InterPro" id="IPR050214">
    <property type="entry name" value="Cys_Synth/Cystath_Beta-Synth"/>
</dbReference>
<dbReference type="InterPro" id="IPR001926">
    <property type="entry name" value="TrpB-like_PALP"/>
</dbReference>
<sequence length="282" mass="30940">TGTQKDRISKYHVMRARELGYDTVSLGSCGNYGASLAYFAGEYGIKSIIGVPSFYAGERLSEIRSYGGQVLDLPMKYEGVVEYMRQKAADENWYDSNPGNSNSELDFQGYAMIASEILDQLGRSPEFIAVPVGNGTTLTGIYKGFKLLREAGLTDSVPRIIAASTEGGNPVVRSWRKGTRRIEDLGPNEVRETSINEPLVSYISYDGQAALDSIYESNGYAFEVPDTEMVRYSQLLMDHEHVDALPASSSAVVAANRVAKTLNRKIDCVVVITGKGNTWKTQ</sequence>
<gene>
    <name evidence="2" type="ORF">B1B_17059</name>
</gene>
<dbReference type="Pfam" id="PF00291">
    <property type="entry name" value="PALP"/>
    <property type="match status" value="1"/>
</dbReference>
<dbReference type="NCBIfam" id="NF004996">
    <property type="entry name" value="PRK06381.1"/>
    <property type="match status" value="1"/>
</dbReference>
<dbReference type="PANTHER" id="PTHR10314">
    <property type="entry name" value="CYSTATHIONINE BETA-SYNTHASE"/>
    <property type="match status" value="1"/>
</dbReference>
<dbReference type="AlphaFoldDB" id="T0YNY3"/>
<organism evidence="2">
    <name type="scientific">mine drainage metagenome</name>
    <dbReference type="NCBI Taxonomy" id="410659"/>
    <lineage>
        <taxon>unclassified sequences</taxon>
        <taxon>metagenomes</taxon>
        <taxon>ecological metagenomes</taxon>
    </lineage>
</organism>
<dbReference type="SUPFAM" id="SSF53686">
    <property type="entry name" value="Tryptophan synthase beta subunit-like PLP-dependent enzymes"/>
    <property type="match status" value="1"/>
</dbReference>
<reference evidence="2" key="1">
    <citation type="submission" date="2013-08" db="EMBL/GenBank/DDBJ databases">
        <authorList>
            <person name="Mendez C."/>
            <person name="Richter M."/>
            <person name="Ferrer M."/>
            <person name="Sanchez J."/>
        </authorList>
    </citation>
    <scope>NUCLEOTIDE SEQUENCE</scope>
</reference>
<feature type="domain" description="Tryptophan synthase beta chain-like PALP" evidence="1">
    <location>
        <begin position="1"/>
        <end position="274"/>
    </location>
</feature>
<reference evidence="2" key="2">
    <citation type="journal article" date="2014" name="ISME J.">
        <title>Microbial stratification in low pH oxic and suboxic macroscopic growths along an acid mine drainage.</title>
        <authorList>
            <person name="Mendez-Garcia C."/>
            <person name="Mesa V."/>
            <person name="Sprenger R.R."/>
            <person name="Richter M."/>
            <person name="Diez M.S."/>
            <person name="Solano J."/>
            <person name="Bargiela R."/>
            <person name="Golyshina O.V."/>
            <person name="Manteca A."/>
            <person name="Ramos J.L."/>
            <person name="Gallego J.R."/>
            <person name="Llorente I."/>
            <person name="Martins Dos Santos V.A."/>
            <person name="Jensen O.N."/>
            <person name="Pelaez A.I."/>
            <person name="Sanchez J."/>
            <person name="Ferrer M."/>
        </authorList>
    </citation>
    <scope>NUCLEOTIDE SEQUENCE</scope>
</reference>
<protein>
    <submittedName>
        <fullName evidence="2">Threonine synthase</fullName>
    </submittedName>
</protein>
<feature type="non-terminal residue" evidence="2">
    <location>
        <position position="1"/>
    </location>
</feature>
<dbReference type="EMBL" id="AUZY01011389">
    <property type="protein sequence ID" value="EQD34803.1"/>
    <property type="molecule type" value="Genomic_DNA"/>
</dbReference>
<comment type="caution">
    <text evidence="2">The sequence shown here is derived from an EMBL/GenBank/DDBJ whole genome shotgun (WGS) entry which is preliminary data.</text>
</comment>
<evidence type="ECO:0000313" key="2">
    <source>
        <dbReference type="EMBL" id="EQD34803.1"/>
    </source>
</evidence>
<dbReference type="InterPro" id="IPR036052">
    <property type="entry name" value="TrpB-like_PALP_sf"/>
</dbReference>
<accession>T0YNY3</accession>
<evidence type="ECO:0000259" key="1">
    <source>
        <dbReference type="Pfam" id="PF00291"/>
    </source>
</evidence>
<proteinExistence type="predicted"/>
<name>T0YNY3_9ZZZZ</name>